<dbReference type="Proteomes" id="UP001642409">
    <property type="component" value="Unassembled WGS sequence"/>
</dbReference>
<organism evidence="1">
    <name type="scientific">Hexamita inflata</name>
    <dbReference type="NCBI Taxonomy" id="28002"/>
    <lineage>
        <taxon>Eukaryota</taxon>
        <taxon>Metamonada</taxon>
        <taxon>Diplomonadida</taxon>
        <taxon>Hexamitidae</taxon>
        <taxon>Hexamitinae</taxon>
        <taxon>Hexamita</taxon>
    </lineage>
</organism>
<dbReference type="AlphaFoldDB" id="A0AA86NZC7"/>
<reference evidence="2 3" key="2">
    <citation type="submission" date="2024-07" db="EMBL/GenBank/DDBJ databases">
        <authorList>
            <person name="Akdeniz Z."/>
        </authorList>
    </citation>
    <scope>NUCLEOTIDE SEQUENCE [LARGE SCALE GENOMIC DNA]</scope>
</reference>
<name>A0AA86NZC7_9EUKA</name>
<reference evidence="1" key="1">
    <citation type="submission" date="2023-06" db="EMBL/GenBank/DDBJ databases">
        <authorList>
            <person name="Kurt Z."/>
        </authorList>
    </citation>
    <scope>NUCLEOTIDE SEQUENCE</scope>
</reference>
<accession>A0AA86NZC7</accession>
<gene>
    <name evidence="1" type="ORF">HINF_LOCUS16281</name>
    <name evidence="2" type="ORF">HINF_LOCUS51337</name>
</gene>
<keyword evidence="3" id="KW-1185">Reference proteome</keyword>
<evidence type="ECO:0000313" key="3">
    <source>
        <dbReference type="Proteomes" id="UP001642409"/>
    </source>
</evidence>
<dbReference type="EMBL" id="CATOUU010000409">
    <property type="protein sequence ID" value="CAI9928636.1"/>
    <property type="molecule type" value="Genomic_DNA"/>
</dbReference>
<proteinExistence type="predicted"/>
<protein>
    <submittedName>
        <fullName evidence="2">Hypothetical_protein</fullName>
    </submittedName>
</protein>
<sequence>MICSISFYILSNILRRKTTSVFCKYQHAEITLFRVQQLYQDWSCQIQSETELILYNSAIINKDSKMKLSARIGAGCRETTRCAVQLFHQAKMEMSSSCSQTLHTIARLPTEIQPPAMWQIVLSVNARCCLFCGADLRYRFCIHL</sequence>
<evidence type="ECO:0000313" key="2">
    <source>
        <dbReference type="EMBL" id="CAL6064402.1"/>
    </source>
</evidence>
<evidence type="ECO:0000313" key="1">
    <source>
        <dbReference type="EMBL" id="CAI9928636.1"/>
    </source>
</evidence>
<comment type="caution">
    <text evidence="1">The sequence shown here is derived from an EMBL/GenBank/DDBJ whole genome shotgun (WGS) entry which is preliminary data.</text>
</comment>
<dbReference type="EMBL" id="CAXDID020000250">
    <property type="protein sequence ID" value="CAL6064402.1"/>
    <property type="molecule type" value="Genomic_DNA"/>
</dbReference>